<evidence type="ECO:0000313" key="1">
    <source>
        <dbReference type="EMBL" id="QHT97263.1"/>
    </source>
</evidence>
<accession>A0A6C0J0U2</accession>
<dbReference type="AlphaFoldDB" id="A0A6C0J0U2"/>
<sequence length="450" mass="51300">MTYSKKSNTNKFCNSSIKNYKNGLKILPSKKTHNYTSDLTTEKPIYWNAGKHCWFTSKDNVDYLVSKGAVWFSSIQSENSSESLDFTNTYLKLYKEGLKVVPHTDFQGKLESDLSVEKPIYWNAGKHCWFTSGDNIDYLVSKGAVWFSSIKSGDGLVSLDFSNTYLKLYKEGLKVVPQDGFQGNLESDLSVEKPIYWNAGKHCWFTSKDNVDYLVSKGAVWFSSIQSENSSESFDFSNSYLKLYKEGLKVVPQNSFQGKLESDLSVEKPIYWNAGKHCWFTSKDNVDYLVSKGAVWFSSIQSENSSESLDFTNTYLKLYKQGLKVVPQNSFQGKLESDLSVEKPIYWNAGKHCWFTSKDNVDYLVSKGAVWFSSIQSENSSESLDFSNTYLKLYKEGLKVVPQNSFQGKLESDLSVEKPIYWNAGIHCWFTSKDNVDYLVSKGAVWFSEC</sequence>
<protein>
    <submittedName>
        <fullName evidence="1">Uncharacterized protein</fullName>
    </submittedName>
</protein>
<dbReference type="EMBL" id="MN740274">
    <property type="protein sequence ID" value="QHT97263.1"/>
    <property type="molecule type" value="Genomic_DNA"/>
</dbReference>
<reference evidence="1" key="1">
    <citation type="journal article" date="2020" name="Nature">
        <title>Giant virus diversity and host interactions through global metagenomics.</title>
        <authorList>
            <person name="Schulz F."/>
            <person name="Roux S."/>
            <person name="Paez-Espino D."/>
            <person name="Jungbluth S."/>
            <person name="Walsh D.A."/>
            <person name="Denef V.J."/>
            <person name="McMahon K.D."/>
            <person name="Konstantinidis K.T."/>
            <person name="Eloe-Fadrosh E.A."/>
            <person name="Kyrpides N.C."/>
            <person name="Woyke T."/>
        </authorList>
    </citation>
    <scope>NUCLEOTIDE SEQUENCE</scope>
    <source>
        <strain evidence="1">GVMAG-M-3300025138-11</strain>
    </source>
</reference>
<proteinExistence type="predicted"/>
<name>A0A6C0J0U2_9ZZZZ</name>
<organism evidence="1">
    <name type="scientific">viral metagenome</name>
    <dbReference type="NCBI Taxonomy" id="1070528"/>
    <lineage>
        <taxon>unclassified sequences</taxon>
        <taxon>metagenomes</taxon>
        <taxon>organismal metagenomes</taxon>
    </lineage>
</organism>